<dbReference type="GO" id="GO:0006777">
    <property type="term" value="P:Mo-molybdopterin cofactor biosynthetic process"/>
    <property type="evidence" value="ECO:0007669"/>
    <property type="project" value="InterPro"/>
</dbReference>
<dbReference type="CDD" id="cd00754">
    <property type="entry name" value="Ubl_MoaD"/>
    <property type="match status" value="1"/>
</dbReference>
<dbReference type="EMBL" id="FO082270">
    <property type="protein sequence ID" value="CCO66866.1"/>
    <property type="molecule type" value="Genomic_DNA"/>
</dbReference>
<dbReference type="eggNOG" id="ENOG502SD3I">
    <property type="taxonomic scope" value="Eukaryota"/>
</dbReference>
<evidence type="ECO:0008006" key="4">
    <source>
        <dbReference type="Google" id="ProtNLM"/>
    </source>
</evidence>
<dbReference type="KEGG" id="bpg:Bathy09g02710"/>
<accession>K8FF69</accession>
<dbReference type="Pfam" id="PF02597">
    <property type="entry name" value="ThiS"/>
    <property type="match status" value="1"/>
</dbReference>
<dbReference type="SUPFAM" id="SSF54285">
    <property type="entry name" value="MoaD/ThiS"/>
    <property type="match status" value="1"/>
</dbReference>
<proteinExistence type="predicted"/>
<dbReference type="RefSeq" id="XP_007511306.1">
    <property type="nucleotide sequence ID" value="XM_007511244.1"/>
</dbReference>
<gene>
    <name evidence="2" type="ORF">Bathy09g02710</name>
</gene>
<organism evidence="2 3">
    <name type="scientific">Bathycoccus prasinos</name>
    <dbReference type="NCBI Taxonomy" id="41875"/>
    <lineage>
        <taxon>Eukaryota</taxon>
        <taxon>Viridiplantae</taxon>
        <taxon>Chlorophyta</taxon>
        <taxon>Mamiellophyceae</taxon>
        <taxon>Mamiellales</taxon>
        <taxon>Bathycoccaceae</taxon>
        <taxon>Bathycoccus</taxon>
    </lineage>
</organism>
<dbReference type="STRING" id="41875.K8FF69"/>
<dbReference type="GO" id="GO:0000166">
    <property type="term" value="F:nucleotide binding"/>
    <property type="evidence" value="ECO:0007669"/>
    <property type="project" value="UniProtKB-KW"/>
</dbReference>
<name>K8FF69_9CHLO</name>
<dbReference type="OrthoDB" id="5531344at2759"/>
<evidence type="ECO:0000256" key="1">
    <source>
        <dbReference type="ARBA" id="ARBA00022741"/>
    </source>
</evidence>
<dbReference type="InterPro" id="IPR003749">
    <property type="entry name" value="ThiS/MoaD-like"/>
</dbReference>
<protein>
    <recommendedName>
        <fullName evidence="4">Molybdenum cofactor synthesis protein 2 small subunit</fullName>
    </recommendedName>
</protein>
<dbReference type="PANTHER" id="PTHR33359">
    <property type="entry name" value="MOLYBDOPTERIN SYNTHASE SULFUR CARRIER SUBUNIT"/>
    <property type="match status" value="1"/>
</dbReference>
<dbReference type="GeneID" id="19013778"/>
<dbReference type="Gene3D" id="3.10.20.30">
    <property type="match status" value="1"/>
</dbReference>
<evidence type="ECO:0000313" key="3">
    <source>
        <dbReference type="Proteomes" id="UP000198341"/>
    </source>
</evidence>
<dbReference type="InterPro" id="IPR044672">
    <property type="entry name" value="MOCS2A"/>
</dbReference>
<dbReference type="UniPathway" id="UPA00344"/>
<keyword evidence="3" id="KW-1185">Reference proteome</keyword>
<keyword evidence="1" id="KW-0547">Nucleotide-binding</keyword>
<dbReference type="GO" id="GO:1990133">
    <property type="term" value="C:molybdopterin adenylyltransferase complex"/>
    <property type="evidence" value="ECO:0007669"/>
    <property type="project" value="TreeGrafter"/>
</dbReference>
<dbReference type="PANTHER" id="PTHR33359:SF1">
    <property type="entry name" value="MOLYBDOPTERIN SYNTHASE SULFUR CARRIER SUBUNIT"/>
    <property type="match status" value="1"/>
</dbReference>
<dbReference type="InterPro" id="IPR012675">
    <property type="entry name" value="Beta-grasp_dom_sf"/>
</dbReference>
<dbReference type="AlphaFoldDB" id="K8FF69"/>
<dbReference type="Proteomes" id="UP000198341">
    <property type="component" value="Chromosome 9"/>
</dbReference>
<dbReference type="InterPro" id="IPR016155">
    <property type="entry name" value="Mopterin_synth/thiamin_S_b"/>
</dbReference>
<sequence length="95" mass="10033">MSTTVTVTVLYFASAREATRTESERISFATSSSSSSFATTNVSALKVALIEKHGEKLARILETAAISVDCEYTEGDEDEIRSGSEVAVIPPISGG</sequence>
<reference evidence="2 3" key="1">
    <citation type="submission" date="2011-10" db="EMBL/GenBank/DDBJ databases">
        <authorList>
            <person name="Genoscope - CEA"/>
        </authorList>
    </citation>
    <scope>NUCLEOTIDE SEQUENCE [LARGE SCALE GENOMIC DNA]</scope>
    <source>
        <strain evidence="2 3">RCC 1105</strain>
    </source>
</reference>
<evidence type="ECO:0000313" key="2">
    <source>
        <dbReference type="EMBL" id="CCO66866.1"/>
    </source>
</evidence>